<proteinExistence type="predicted"/>
<evidence type="ECO:0000313" key="2">
    <source>
        <dbReference type="Proteomes" id="UP000060487"/>
    </source>
</evidence>
<protein>
    <submittedName>
        <fullName evidence="1">Uncharacterized protein</fullName>
    </submittedName>
</protein>
<keyword evidence="2" id="KW-1185">Reference proteome</keyword>
<dbReference type="EMBL" id="LNQR01000123">
    <property type="protein sequence ID" value="KWT77348.1"/>
    <property type="molecule type" value="Genomic_DNA"/>
</dbReference>
<name>A0ABR5SBF2_9BACT</name>
<reference evidence="1 2" key="1">
    <citation type="submission" date="2015-11" db="EMBL/GenBank/DDBJ databases">
        <authorList>
            <person name="Lin W."/>
        </authorList>
    </citation>
    <scope>NUCLEOTIDE SEQUENCE [LARGE SCALE GENOMIC DNA]</scope>
    <source>
        <strain evidence="1 2">HCH-1</strain>
    </source>
</reference>
<organism evidence="1 2">
    <name type="scientific">Candidatus Magnetominusculus xianensis</name>
    <dbReference type="NCBI Taxonomy" id="1748249"/>
    <lineage>
        <taxon>Bacteria</taxon>
        <taxon>Pseudomonadati</taxon>
        <taxon>Nitrospirota</taxon>
        <taxon>Nitrospiria</taxon>
        <taxon>Nitrospirales</taxon>
        <taxon>Nitrospiraceae</taxon>
        <taxon>Candidatus Magnetominusculus</taxon>
    </lineage>
</organism>
<comment type="caution">
    <text evidence="1">The sequence shown here is derived from an EMBL/GenBank/DDBJ whole genome shotgun (WGS) entry which is preliminary data.</text>
</comment>
<sequence length="464" mass="49823">MSVTKDEIKFVKSATVTDTGSNGGPAGYVLIVNRQKYGLFPRVTRPKRIFGGILYRKLFFWNRNTGGETASSVLVYILRPSPAGDRFYLAKGTQTDVQSDIDSGYNWAGGGLLNSAITANDQQVSILFESNDFYIDNDQVIVINNHFLTNQTIDANVKAFESVYFNGGNWIRQTAPTADEEDVYPYGTFMGSGKVFSYNQNGNIEYVKSQNLSYTGEIVGSGNGSTTQYSHNTAHTLVKQATVQIKYTIASVQYTATANPSGTITGTHLSSGSVSNAGAISLTFDTAPDNSTNITVDYTEQSWSWSGNVLTVKTQEAVANNYATSNTYCAVALNVGDILTSADSKAVTGSGTFDLTKVTLDNNGTIEETWTCTFTSSTNFTCAGTVSGSVGSGNINSAFTPINPNVATKYFNIPSNAWGGSWQTGNTAQFKTHPAKAPLWLKEVVPAGTAAYSDNGISIELYVE</sequence>
<evidence type="ECO:0000313" key="1">
    <source>
        <dbReference type="EMBL" id="KWT77348.1"/>
    </source>
</evidence>
<dbReference type="Proteomes" id="UP000060487">
    <property type="component" value="Unassembled WGS sequence"/>
</dbReference>
<accession>A0ABR5SBF2</accession>
<gene>
    <name evidence="1" type="ORF">ASN18_3043</name>
</gene>
<dbReference type="RefSeq" id="WP_085053653.1">
    <property type="nucleotide sequence ID" value="NZ_LNQR01000123.1"/>
</dbReference>